<dbReference type="EMBL" id="QRMS01000001">
    <property type="protein sequence ID" value="RHJ89311.1"/>
    <property type="molecule type" value="Genomic_DNA"/>
</dbReference>
<dbReference type="RefSeq" id="WP_067539294.1">
    <property type="nucleotide sequence ID" value="NZ_AP025567.1"/>
</dbReference>
<proteinExistence type="predicted"/>
<evidence type="ECO:0000313" key="2">
    <source>
        <dbReference type="Proteomes" id="UP000284841"/>
    </source>
</evidence>
<dbReference type="Proteomes" id="UP000284841">
    <property type="component" value="Unassembled WGS sequence"/>
</dbReference>
<accession>A0A415E6B3</accession>
<name>A0A415E6B3_9FIRM</name>
<reference evidence="1 2" key="1">
    <citation type="submission" date="2018-08" db="EMBL/GenBank/DDBJ databases">
        <title>A genome reference for cultivated species of the human gut microbiota.</title>
        <authorList>
            <person name="Zou Y."/>
            <person name="Xue W."/>
            <person name="Luo G."/>
        </authorList>
    </citation>
    <scope>NUCLEOTIDE SEQUENCE [LARGE SCALE GENOMIC DNA]</scope>
    <source>
        <strain evidence="1 2">AM07-24</strain>
    </source>
</reference>
<comment type="caution">
    <text evidence="1">The sequence shown here is derived from an EMBL/GenBank/DDBJ whole genome shotgun (WGS) entry which is preliminary data.</text>
</comment>
<dbReference type="STRING" id="1776384.GCA_900086585_02614"/>
<keyword evidence="2" id="KW-1185">Reference proteome</keyword>
<organism evidence="1 2">
    <name type="scientific">Emergencia timonensis</name>
    <dbReference type="NCBI Taxonomy" id="1776384"/>
    <lineage>
        <taxon>Bacteria</taxon>
        <taxon>Bacillati</taxon>
        <taxon>Bacillota</taxon>
        <taxon>Clostridia</taxon>
        <taxon>Peptostreptococcales</taxon>
        <taxon>Anaerovoracaceae</taxon>
        <taxon>Emergencia</taxon>
    </lineage>
</organism>
<sequence>MDREQELREIREAINAGNLTLQYLNRAREELNAASNFGIADMLGFDFIGGIGKHMKLSNAQKEMEAAKRQVMCFQKELRDVSDILNFQVDIGGFLTFADFFFDGILADVFVQSKINDAKKQVDNAVYHIHQIMTDLYRMEANVR</sequence>
<protein>
    <submittedName>
        <fullName evidence="1">Uncharacterized protein</fullName>
    </submittedName>
</protein>
<dbReference type="AlphaFoldDB" id="A0A415E6B3"/>
<evidence type="ECO:0000313" key="1">
    <source>
        <dbReference type="EMBL" id="RHJ89311.1"/>
    </source>
</evidence>
<dbReference type="GeneID" id="83004942"/>
<gene>
    <name evidence="1" type="ORF">DW099_01675</name>
</gene>
<dbReference type="OrthoDB" id="3540923at2"/>